<dbReference type="EMBL" id="MCRJ01000161">
    <property type="protein sequence ID" value="ODN68552.1"/>
    <property type="molecule type" value="Genomic_DNA"/>
</dbReference>
<accession>A0A1E3GWW5</accession>
<evidence type="ECO:0000256" key="3">
    <source>
        <dbReference type="ARBA" id="ARBA00023125"/>
    </source>
</evidence>
<dbReference type="Gene3D" id="3.40.190.10">
    <property type="entry name" value="Periplasmic binding protein-like II"/>
    <property type="match status" value="1"/>
</dbReference>
<dbReference type="PANTHER" id="PTHR30346:SF26">
    <property type="entry name" value="HYDROGEN PEROXIDE-INDUCIBLE GENES ACTIVATOR"/>
    <property type="match status" value="1"/>
</dbReference>
<dbReference type="SUPFAM" id="SSF46785">
    <property type="entry name" value="Winged helix' DNA-binding domain"/>
    <property type="match status" value="1"/>
</dbReference>
<dbReference type="InterPro" id="IPR036390">
    <property type="entry name" value="WH_DNA-bd_sf"/>
</dbReference>
<dbReference type="GO" id="GO:0003700">
    <property type="term" value="F:DNA-binding transcription factor activity"/>
    <property type="evidence" value="ECO:0007669"/>
    <property type="project" value="InterPro"/>
</dbReference>
<dbReference type="RefSeq" id="WP_169833629.1">
    <property type="nucleotide sequence ID" value="NZ_MCRJ01000161.1"/>
</dbReference>
<evidence type="ECO:0000313" key="6">
    <source>
        <dbReference type="EMBL" id="ODN68552.1"/>
    </source>
</evidence>
<dbReference type="PATRIC" id="fig|1439726.3.peg.4391"/>
<evidence type="ECO:0000259" key="5">
    <source>
        <dbReference type="PROSITE" id="PS50931"/>
    </source>
</evidence>
<proteinExistence type="inferred from homology"/>
<dbReference type="PROSITE" id="PS50931">
    <property type="entry name" value="HTH_LYSR"/>
    <property type="match status" value="1"/>
</dbReference>
<comment type="similarity">
    <text evidence="1">Belongs to the LysR transcriptional regulatory family.</text>
</comment>
<dbReference type="PANTHER" id="PTHR30346">
    <property type="entry name" value="TRANSCRIPTIONAL DUAL REGULATOR HCAR-RELATED"/>
    <property type="match status" value="1"/>
</dbReference>
<dbReference type="Proteomes" id="UP000094622">
    <property type="component" value="Unassembled WGS sequence"/>
</dbReference>
<comment type="caution">
    <text evidence="6">The sequence shown here is derived from an EMBL/GenBank/DDBJ whole genome shotgun (WGS) entry which is preliminary data.</text>
</comment>
<evidence type="ECO:0000256" key="2">
    <source>
        <dbReference type="ARBA" id="ARBA00023015"/>
    </source>
</evidence>
<evidence type="ECO:0000256" key="1">
    <source>
        <dbReference type="ARBA" id="ARBA00009437"/>
    </source>
</evidence>
<dbReference type="InterPro" id="IPR036388">
    <property type="entry name" value="WH-like_DNA-bd_sf"/>
</dbReference>
<dbReference type="AlphaFoldDB" id="A0A1E3GWW5"/>
<sequence>MKITLRQLRYLDALALEGHFGRAAERASVSQPALSVQIRDLEAALGVALVERTSNGARLTAMGEGVVARARRILAEIGDLESYASREIGELAGPLRIGVIPSIAPYLLPSCCPA</sequence>
<dbReference type="FunFam" id="1.10.10.10:FF:000001">
    <property type="entry name" value="LysR family transcriptional regulator"/>
    <property type="match status" value="1"/>
</dbReference>
<feature type="domain" description="HTH lysR-type" evidence="5">
    <location>
        <begin position="3"/>
        <end position="60"/>
    </location>
</feature>
<reference evidence="6 7" key="1">
    <citation type="submission" date="2016-07" db="EMBL/GenBank/DDBJ databases">
        <title>Draft Genome Sequence of Methylobrevis pamukkalensis PK2.</title>
        <authorList>
            <person name="Vasilenko O.V."/>
            <person name="Doronina N.V."/>
            <person name="Shmareva M.N."/>
            <person name="Tarlachkov S.V."/>
            <person name="Mustakhimov I."/>
            <person name="Trotsenko Y.A."/>
        </authorList>
    </citation>
    <scope>NUCLEOTIDE SEQUENCE [LARGE SCALE GENOMIC DNA]</scope>
    <source>
        <strain evidence="6 7">PK2</strain>
    </source>
</reference>
<name>A0A1E3GWW5_9HYPH</name>
<evidence type="ECO:0000256" key="4">
    <source>
        <dbReference type="ARBA" id="ARBA00023163"/>
    </source>
</evidence>
<evidence type="ECO:0000313" key="7">
    <source>
        <dbReference type="Proteomes" id="UP000094622"/>
    </source>
</evidence>
<keyword evidence="3" id="KW-0238">DNA-binding</keyword>
<keyword evidence="4" id="KW-0804">Transcription</keyword>
<dbReference type="Pfam" id="PF00126">
    <property type="entry name" value="HTH_1"/>
    <property type="match status" value="1"/>
</dbReference>
<keyword evidence="2" id="KW-0805">Transcription regulation</keyword>
<dbReference type="GO" id="GO:0003677">
    <property type="term" value="F:DNA binding"/>
    <property type="evidence" value="ECO:0007669"/>
    <property type="project" value="UniProtKB-KW"/>
</dbReference>
<keyword evidence="7" id="KW-1185">Reference proteome</keyword>
<dbReference type="PRINTS" id="PR00039">
    <property type="entry name" value="HTHLYSR"/>
</dbReference>
<dbReference type="GO" id="GO:0032993">
    <property type="term" value="C:protein-DNA complex"/>
    <property type="evidence" value="ECO:0007669"/>
    <property type="project" value="TreeGrafter"/>
</dbReference>
<organism evidence="6 7">
    <name type="scientific">Methylobrevis pamukkalensis</name>
    <dbReference type="NCBI Taxonomy" id="1439726"/>
    <lineage>
        <taxon>Bacteria</taxon>
        <taxon>Pseudomonadati</taxon>
        <taxon>Pseudomonadota</taxon>
        <taxon>Alphaproteobacteria</taxon>
        <taxon>Hyphomicrobiales</taxon>
        <taxon>Pleomorphomonadaceae</taxon>
        <taxon>Methylobrevis</taxon>
    </lineage>
</organism>
<gene>
    <name evidence="6" type="primary">oxyR_5</name>
    <name evidence="6" type="ORF">A6302_04152</name>
</gene>
<dbReference type="Gene3D" id="1.10.10.10">
    <property type="entry name" value="Winged helix-like DNA-binding domain superfamily/Winged helix DNA-binding domain"/>
    <property type="match status" value="1"/>
</dbReference>
<protein>
    <submittedName>
        <fullName evidence="6">Hydrogen peroxide-inducible genes activator</fullName>
    </submittedName>
</protein>
<dbReference type="InterPro" id="IPR000847">
    <property type="entry name" value="LysR_HTH_N"/>
</dbReference>